<organism evidence="1 2">
    <name type="scientific">Bradyrhizobium elkanii</name>
    <dbReference type="NCBI Taxonomy" id="29448"/>
    <lineage>
        <taxon>Bacteria</taxon>
        <taxon>Pseudomonadati</taxon>
        <taxon>Pseudomonadota</taxon>
        <taxon>Alphaproteobacteria</taxon>
        <taxon>Hyphomicrobiales</taxon>
        <taxon>Nitrobacteraceae</taxon>
        <taxon>Bradyrhizobium</taxon>
    </lineage>
</organism>
<name>A0A8I1Y9L4_BRAEL</name>
<evidence type="ECO:0000313" key="2">
    <source>
        <dbReference type="Proteomes" id="UP000673383"/>
    </source>
</evidence>
<dbReference type="Proteomes" id="UP000673383">
    <property type="component" value="Unassembled WGS sequence"/>
</dbReference>
<evidence type="ECO:0000313" key="1">
    <source>
        <dbReference type="EMBL" id="MBP1294341.1"/>
    </source>
</evidence>
<reference evidence="1" key="1">
    <citation type="submission" date="2021-02" db="EMBL/GenBank/DDBJ databases">
        <title>Genomic Encyclopedia of Type Strains, Phase IV (KMG-V): Genome sequencing to study the core and pangenomes of soil and plant-associated prokaryotes.</title>
        <authorList>
            <person name="Whitman W."/>
        </authorList>
    </citation>
    <scope>NUCLEOTIDE SEQUENCE</scope>
    <source>
        <strain evidence="1">USDA 406</strain>
    </source>
</reference>
<comment type="caution">
    <text evidence="1">The sequence shown here is derived from an EMBL/GenBank/DDBJ whole genome shotgun (WGS) entry which is preliminary data.</text>
</comment>
<dbReference type="EMBL" id="JAFICZ010000001">
    <property type="protein sequence ID" value="MBP1294341.1"/>
    <property type="molecule type" value="Genomic_DNA"/>
</dbReference>
<accession>A0A8I1Y9L4</accession>
<dbReference type="AlphaFoldDB" id="A0A8I1Y9L4"/>
<gene>
    <name evidence="1" type="ORF">JOH49_004094</name>
</gene>
<protein>
    <submittedName>
        <fullName evidence="1">Uncharacterized protein</fullName>
    </submittedName>
</protein>
<dbReference type="RefSeq" id="WP_172646911.1">
    <property type="nucleotide sequence ID" value="NZ_JAFICZ010000001.1"/>
</dbReference>
<sequence>MRALQPDRLSKVSISRGPRFERLFLNRGYATDVEGRTTAGRGRFDTFKVVERNFAAFRANAHLWARMVADQGEAMFGATSVGEHKLLALPMQGKRKRNGRSIPLVRYADLFLGSMGPSYHDFHLTHATTPREAFAESGRLEAQRFLFGNLGREPI</sequence>
<proteinExistence type="predicted"/>